<feature type="non-terminal residue" evidence="2">
    <location>
        <position position="312"/>
    </location>
</feature>
<dbReference type="SUPFAM" id="SSF55874">
    <property type="entry name" value="ATPase domain of HSP90 chaperone/DNA topoisomerase II/histidine kinase"/>
    <property type="match status" value="1"/>
</dbReference>
<feature type="domain" description="Histidine kinase/HSP90-like ATPase" evidence="1">
    <location>
        <begin position="28"/>
        <end position="172"/>
    </location>
</feature>
<dbReference type="AlphaFoldDB" id="A0A956M2C9"/>
<sequence>MASRQREISVSEFFSKNRHLLGFDNPAKALLTTIKEGVDNALDACEEAGILPDILVEVIPEGEDRFRVVIEDHGPGIVRKQVPRIFGSLLYGSKFHVLKQSRGQQGIGISAAGMYGLLTTGQPIRILSKTDKRKPAHLFELAMDTRKNEPQILRDEEVDWEHDHGTRVEITLQGTYKKGRHSVDGYLRQVAIANPHARILYRPPDKTADKSEDDEPQGTLDAIAETDSGLQVFERVSDELPPEPKEIQPHPHGVELGFFLKMLHDTKARTVSMFLQSEFSRVSAKVASEILEAAKVKDRSRPGNVPRGDAER</sequence>
<dbReference type="Pfam" id="PF02518">
    <property type="entry name" value="HATPase_c"/>
    <property type="match status" value="1"/>
</dbReference>
<reference evidence="2" key="2">
    <citation type="journal article" date="2021" name="Microbiome">
        <title>Successional dynamics and alternative stable states in a saline activated sludge microbial community over 9 years.</title>
        <authorList>
            <person name="Wang Y."/>
            <person name="Ye J."/>
            <person name="Ju F."/>
            <person name="Liu L."/>
            <person name="Boyd J.A."/>
            <person name="Deng Y."/>
            <person name="Parks D.H."/>
            <person name="Jiang X."/>
            <person name="Yin X."/>
            <person name="Woodcroft B.J."/>
            <person name="Tyson G.W."/>
            <person name="Hugenholtz P."/>
            <person name="Polz M.F."/>
            <person name="Zhang T."/>
        </authorList>
    </citation>
    <scope>NUCLEOTIDE SEQUENCE</scope>
    <source>
        <strain evidence="2">HKST-UBA01</strain>
    </source>
</reference>
<evidence type="ECO:0000313" key="2">
    <source>
        <dbReference type="EMBL" id="MCA9729901.1"/>
    </source>
</evidence>
<accession>A0A956M2C9</accession>
<dbReference type="EMBL" id="JAGQHR010000891">
    <property type="protein sequence ID" value="MCA9729901.1"/>
    <property type="molecule type" value="Genomic_DNA"/>
</dbReference>
<gene>
    <name evidence="2" type="ORF">KC729_19615</name>
</gene>
<dbReference type="PANTHER" id="PTHR48444:SF1">
    <property type="entry name" value="DNA TOPOISOMERASE 6 SUBUNIT B"/>
    <property type="match status" value="1"/>
</dbReference>
<dbReference type="InterPro" id="IPR036890">
    <property type="entry name" value="HATPase_C_sf"/>
</dbReference>
<dbReference type="Gene3D" id="3.30.565.10">
    <property type="entry name" value="Histidine kinase-like ATPase, C-terminal domain"/>
    <property type="match status" value="1"/>
</dbReference>
<evidence type="ECO:0000313" key="3">
    <source>
        <dbReference type="Proteomes" id="UP000697710"/>
    </source>
</evidence>
<dbReference type="PANTHER" id="PTHR48444">
    <property type="entry name" value="DNA TOPOISOMERASE 6 SUBUNIT B"/>
    <property type="match status" value="1"/>
</dbReference>
<dbReference type="InterPro" id="IPR003594">
    <property type="entry name" value="HATPase_dom"/>
</dbReference>
<proteinExistence type="predicted"/>
<organism evidence="2 3">
    <name type="scientific">Eiseniibacteriota bacterium</name>
    <dbReference type="NCBI Taxonomy" id="2212470"/>
    <lineage>
        <taxon>Bacteria</taxon>
        <taxon>Candidatus Eiseniibacteriota</taxon>
    </lineage>
</organism>
<dbReference type="Proteomes" id="UP000697710">
    <property type="component" value="Unassembled WGS sequence"/>
</dbReference>
<name>A0A956M2C9_UNCEI</name>
<protein>
    <submittedName>
        <fullName evidence="2">DNA topoisomerase VI subunit B</fullName>
    </submittedName>
</protein>
<evidence type="ECO:0000259" key="1">
    <source>
        <dbReference type="Pfam" id="PF02518"/>
    </source>
</evidence>
<dbReference type="Gene3D" id="1.10.8.50">
    <property type="match status" value="1"/>
</dbReference>
<dbReference type="NCBIfam" id="NF003218">
    <property type="entry name" value="PRK04184.1"/>
    <property type="match status" value="1"/>
</dbReference>
<reference evidence="2" key="1">
    <citation type="submission" date="2020-04" db="EMBL/GenBank/DDBJ databases">
        <authorList>
            <person name="Zhang T."/>
        </authorList>
    </citation>
    <scope>NUCLEOTIDE SEQUENCE</scope>
    <source>
        <strain evidence="2">HKST-UBA01</strain>
    </source>
</reference>
<comment type="caution">
    <text evidence="2">The sequence shown here is derived from an EMBL/GenBank/DDBJ whole genome shotgun (WGS) entry which is preliminary data.</text>
</comment>